<dbReference type="Proteomes" id="UP001156940">
    <property type="component" value="Unassembled WGS sequence"/>
</dbReference>
<comment type="caution">
    <text evidence="2">The sequence shown here is derived from an EMBL/GenBank/DDBJ whole genome shotgun (WGS) entry which is preliminary data.</text>
</comment>
<proteinExistence type="predicted"/>
<feature type="transmembrane region" description="Helical" evidence="1">
    <location>
        <begin position="67"/>
        <end position="87"/>
    </location>
</feature>
<dbReference type="EMBL" id="JARXRM010000045">
    <property type="protein sequence ID" value="MDH5824584.1"/>
    <property type="molecule type" value="Genomic_DNA"/>
</dbReference>
<reference evidence="2 3" key="1">
    <citation type="submission" date="2023-04" db="EMBL/GenBank/DDBJ databases">
        <title>Luteimonas endophyticus RD2P54.</title>
        <authorList>
            <person name="Sun J.-Q."/>
        </authorList>
    </citation>
    <scope>NUCLEOTIDE SEQUENCE [LARGE SCALE GENOMIC DNA]</scope>
    <source>
        <strain evidence="2 3">RD2P54</strain>
    </source>
</reference>
<sequence>MRPGRSLKPFRRPLLWSGLWCLAVAAVVAASLAPPPPLPPVAGGDKLGHLAAYFVLAAGAVQLHSRWASLLGAGLGLVLMGIGLEYAQGALTDLRQAERADALANTLGVIAGLATRLTPWRDALLAVDRRIPPSGRDVDP</sequence>
<evidence type="ECO:0000256" key="1">
    <source>
        <dbReference type="SAM" id="Phobius"/>
    </source>
</evidence>
<gene>
    <name evidence="2" type="ORF">QFW77_16555</name>
</gene>
<accession>A0ABT6JCV2</accession>
<keyword evidence="1" id="KW-0812">Transmembrane</keyword>
<keyword evidence="3" id="KW-1185">Reference proteome</keyword>
<evidence type="ECO:0000313" key="2">
    <source>
        <dbReference type="EMBL" id="MDH5824584.1"/>
    </source>
</evidence>
<keyword evidence="1" id="KW-1133">Transmembrane helix</keyword>
<organism evidence="2 3">
    <name type="scientific">Luteimonas endophytica</name>
    <dbReference type="NCBI Taxonomy" id="3042023"/>
    <lineage>
        <taxon>Bacteria</taxon>
        <taxon>Pseudomonadati</taxon>
        <taxon>Pseudomonadota</taxon>
        <taxon>Gammaproteobacteria</taxon>
        <taxon>Lysobacterales</taxon>
        <taxon>Lysobacteraceae</taxon>
        <taxon>Luteimonas</taxon>
    </lineage>
</organism>
<name>A0ABT6JCV2_9GAMM</name>
<protein>
    <submittedName>
        <fullName evidence="2">VanZ family protein</fullName>
    </submittedName>
</protein>
<evidence type="ECO:0000313" key="3">
    <source>
        <dbReference type="Proteomes" id="UP001156940"/>
    </source>
</evidence>
<keyword evidence="1" id="KW-0472">Membrane</keyword>